<dbReference type="PANTHER" id="PTHR30466">
    <property type="entry name" value="FLAVIN REDUCTASE"/>
    <property type="match status" value="1"/>
</dbReference>
<dbReference type="Proteomes" id="UP000036959">
    <property type="component" value="Unassembled WGS sequence"/>
</dbReference>
<evidence type="ECO:0000313" key="4">
    <source>
        <dbReference type="Proteomes" id="UP000036959"/>
    </source>
</evidence>
<dbReference type="PATRIC" id="fig|242163.4.peg.5664"/>
<keyword evidence="3" id="KW-0503">Monooxygenase</keyword>
<comment type="caution">
    <text evidence="3">The sequence shown here is derived from an EMBL/GenBank/DDBJ whole genome shotgun (WGS) entry which is preliminary data.</text>
</comment>
<dbReference type="Pfam" id="PF01613">
    <property type="entry name" value="Flavin_Reduct"/>
    <property type="match status" value="1"/>
</dbReference>
<gene>
    <name evidence="3" type="ORF">BVER_05378</name>
</gene>
<dbReference type="EMBL" id="LFJJ01000053">
    <property type="protein sequence ID" value="KND60612.1"/>
    <property type="molecule type" value="Genomic_DNA"/>
</dbReference>
<dbReference type="InterPro" id="IPR012349">
    <property type="entry name" value="Split_barrel_FMN-bd"/>
</dbReference>
<dbReference type="GO" id="GO:0004497">
    <property type="term" value="F:monooxygenase activity"/>
    <property type="evidence" value="ECO:0007669"/>
    <property type="project" value="UniProtKB-KW"/>
</dbReference>
<dbReference type="RefSeq" id="WP_050453493.1">
    <property type="nucleotide sequence ID" value="NZ_LFJJ01000053.1"/>
</dbReference>
<accession>A0A0L0MD50</accession>
<keyword evidence="4" id="KW-1185">Reference proteome</keyword>
<evidence type="ECO:0000256" key="1">
    <source>
        <dbReference type="ARBA" id="ARBA00023002"/>
    </source>
</evidence>
<dbReference type="GO" id="GO:0010181">
    <property type="term" value="F:FMN binding"/>
    <property type="evidence" value="ECO:0007669"/>
    <property type="project" value="InterPro"/>
</dbReference>
<reference evidence="4" key="1">
    <citation type="submission" date="2015-06" db="EMBL/GenBank/DDBJ databases">
        <title>Comparative genomics of Burkholderia leaf nodule symbionts.</title>
        <authorList>
            <person name="Carlier A."/>
            <person name="Eberl L."/>
            <person name="Pinto-Carbo M."/>
        </authorList>
    </citation>
    <scope>NUCLEOTIDE SEQUENCE [LARGE SCALE GENOMIC DNA]</scope>
    <source>
        <strain evidence="4">UZHbot4</strain>
    </source>
</reference>
<keyword evidence="1" id="KW-0560">Oxidoreductase</keyword>
<name>A0A0L0MD50_9BURK</name>
<dbReference type="AlphaFoldDB" id="A0A0L0MD50"/>
<evidence type="ECO:0000313" key="3">
    <source>
        <dbReference type="EMBL" id="KND60612.1"/>
    </source>
</evidence>
<proteinExistence type="predicted"/>
<dbReference type="SUPFAM" id="SSF50475">
    <property type="entry name" value="FMN-binding split barrel"/>
    <property type="match status" value="1"/>
</dbReference>
<dbReference type="OrthoDB" id="8525727at2"/>
<organism evidence="3 4">
    <name type="scientific">Candidatus Burkholderia verschuerenii</name>
    <dbReference type="NCBI Taxonomy" id="242163"/>
    <lineage>
        <taxon>Bacteria</taxon>
        <taxon>Pseudomonadati</taxon>
        <taxon>Pseudomonadota</taxon>
        <taxon>Betaproteobacteria</taxon>
        <taxon>Burkholderiales</taxon>
        <taxon>Burkholderiaceae</taxon>
        <taxon>Burkholderia</taxon>
    </lineage>
</organism>
<dbReference type="InterPro" id="IPR002563">
    <property type="entry name" value="Flavin_Rdtase-like_dom"/>
</dbReference>
<sequence>MTTQDLSQDFRQCMRRLAASVSVISCTHEGSWFGMAATAVTSLSTEPCSMVVCLNASSSVIKPLMAAGRFNVNVLGHTHVDVSSAFGGKLKGDARFGVGDWQRDASDIPYLADAQATLQCTVRQTVEFGTHVVVIGEVSEVRFADEVSPLIYQNGAYASALALGA</sequence>
<dbReference type="SMART" id="SM00903">
    <property type="entry name" value="Flavin_Reduct"/>
    <property type="match status" value="1"/>
</dbReference>
<feature type="domain" description="Flavin reductase like" evidence="2">
    <location>
        <begin position="14"/>
        <end position="159"/>
    </location>
</feature>
<dbReference type="Gene3D" id="2.30.110.10">
    <property type="entry name" value="Electron Transport, Fmn-binding Protein, Chain A"/>
    <property type="match status" value="1"/>
</dbReference>
<dbReference type="InterPro" id="IPR050268">
    <property type="entry name" value="NADH-dep_flavin_reductase"/>
</dbReference>
<dbReference type="GO" id="GO:0042602">
    <property type="term" value="F:riboflavin reductase (NADPH) activity"/>
    <property type="evidence" value="ECO:0007669"/>
    <property type="project" value="TreeGrafter"/>
</dbReference>
<evidence type="ECO:0000259" key="2">
    <source>
        <dbReference type="SMART" id="SM00903"/>
    </source>
</evidence>
<protein>
    <submittedName>
        <fullName evidence="3">4-hydroxyphenylacetate 3-monooxygenase, reductase component</fullName>
    </submittedName>
</protein>
<dbReference type="PANTHER" id="PTHR30466:SF1">
    <property type="entry name" value="FMN REDUCTASE (NADH) RUTF"/>
    <property type="match status" value="1"/>
</dbReference>